<evidence type="ECO:0000259" key="3">
    <source>
        <dbReference type="PROSITE" id="PS50954"/>
    </source>
</evidence>
<keyword evidence="2" id="KW-0812">Transmembrane</keyword>
<dbReference type="InterPro" id="IPR003887">
    <property type="entry name" value="LEM_dom"/>
</dbReference>
<dbReference type="Proteomes" id="UP000694393">
    <property type="component" value="Unplaced"/>
</dbReference>
<feature type="region of interest" description="Disordered" evidence="1">
    <location>
        <begin position="74"/>
        <end position="97"/>
    </location>
</feature>
<dbReference type="InterPro" id="IPR011015">
    <property type="entry name" value="LEM/LEM-like_dom_sf"/>
</dbReference>
<evidence type="ECO:0000313" key="4">
    <source>
        <dbReference type="Ensembl" id="ENSPCEP00000017786.1"/>
    </source>
</evidence>
<dbReference type="PANTHER" id="PTHR12019">
    <property type="entry name" value="LAMINA-ASSOCIATED POLYPEPTIDE THYMOPOIETIN"/>
    <property type="match status" value="1"/>
</dbReference>
<accession>A0A8C8SCT7</accession>
<dbReference type="PANTHER" id="PTHR12019:SF12">
    <property type="entry name" value="LEM DOMAIN-CONTAINING PROTEIN 1"/>
    <property type="match status" value="1"/>
</dbReference>
<dbReference type="Gene3D" id="1.10.720.40">
    <property type="match status" value="1"/>
</dbReference>
<dbReference type="CDD" id="cd12940">
    <property type="entry name" value="LEM_LAP2_LEMD1"/>
    <property type="match status" value="1"/>
</dbReference>
<dbReference type="SUPFAM" id="SSF63451">
    <property type="entry name" value="LEM domain"/>
    <property type="match status" value="1"/>
</dbReference>
<evidence type="ECO:0000313" key="5">
    <source>
        <dbReference type="Proteomes" id="UP000694393"/>
    </source>
</evidence>
<feature type="domain" description="LEM" evidence="3">
    <location>
        <begin position="25"/>
        <end position="69"/>
    </location>
</feature>
<organism evidence="4 5">
    <name type="scientific">Pelusios castaneus</name>
    <name type="common">West African mud turtle</name>
    <dbReference type="NCBI Taxonomy" id="367368"/>
    <lineage>
        <taxon>Eukaryota</taxon>
        <taxon>Metazoa</taxon>
        <taxon>Chordata</taxon>
        <taxon>Craniata</taxon>
        <taxon>Vertebrata</taxon>
        <taxon>Euteleostomi</taxon>
        <taxon>Archelosauria</taxon>
        <taxon>Testudinata</taxon>
        <taxon>Testudines</taxon>
        <taxon>Pleurodira</taxon>
        <taxon>Pelomedusidae</taxon>
        <taxon>Pelusios</taxon>
    </lineage>
</organism>
<protein>
    <recommendedName>
        <fullName evidence="3">LEM domain-containing protein</fullName>
    </recommendedName>
</protein>
<dbReference type="FunFam" id="1.10.720.40:FF:000001">
    <property type="entry name" value="LEM domain containing 2, isoform CRA_a"/>
    <property type="match status" value="1"/>
</dbReference>
<keyword evidence="2" id="KW-1133">Transmembrane helix</keyword>
<feature type="compositionally biased region" description="Basic and acidic residues" evidence="1">
    <location>
        <begin position="82"/>
        <end position="97"/>
    </location>
</feature>
<evidence type="ECO:0000256" key="1">
    <source>
        <dbReference type="SAM" id="MobiDB-lite"/>
    </source>
</evidence>
<reference evidence="4" key="2">
    <citation type="submission" date="2025-09" db="UniProtKB">
        <authorList>
            <consortium name="Ensembl"/>
        </authorList>
    </citation>
    <scope>IDENTIFICATION</scope>
</reference>
<dbReference type="Pfam" id="PF03020">
    <property type="entry name" value="LEM"/>
    <property type="match status" value="1"/>
</dbReference>
<dbReference type="SMART" id="SM00540">
    <property type="entry name" value="LEM"/>
    <property type="match status" value="1"/>
</dbReference>
<feature type="region of interest" description="Disordered" evidence="1">
    <location>
        <begin position="154"/>
        <end position="248"/>
    </location>
</feature>
<keyword evidence="2" id="KW-0472">Membrane</keyword>
<feature type="compositionally biased region" description="Basic and acidic residues" evidence="1">
    <location>
        <begin position="216"/>
        <end position="245"/>
    </location>
</feature>
<dbReference type="AlphaFoldDB" id="A0A8C8SCT7"/>
<reference evidence="4" key="1">
    <citation type="submission" date="2025-08" db="UniProtKB">
        <authorList>
            <consortium name="Ensembl"/>
        </authorList>
    </citation>
    <scope>IDENTIFICATION</scope>
</reference>
<evidence type="ECO:0000256" key="2">
    <source>
        <dbReference type="SAM" id="Phobius"/>
    </source>
</evidence>
<feature type="region of interest" description="Disordered" evidence="1">
    <location>
        <begin position="1"/>
        <end position="23"/>
    </location>
</feature>
<dbReference type="InterPro" id="IPR051656">
    <property type="entry name" value="LEM_domain"/>
</dbReference>
<proteinExistence type="predicted"/>
<name>A0A8C8SCT7_9SAUR</name>
<dbReference type="Ensembl" id="ENSPCET00000018400.1">
    <property type="protein sequence ID" value="ENSPCEP00000017786.1"/>
    <property type="gene ID" value="ENSPCEG00000013931.1"/>
</dbReference>
<keyword evidence="5" id="KW-1185">Reference proteome</keyword>
<dbReference type="PROSITE" id="PS50954">
    <property type="entry name" value="LEM"/>
    <property type="match status" value="1"/>
</dbReference>
<feature type="transmembrane region" description="Helical" evidence="2">
    <location>
        <begin position="263"/>
        <end position="281"/>
    </location>
</feature>
<feature type="compositionally biased region" description="Basic and acidic residues" evidence="1">
    <location>
        <begin position="10"/>
        <end position="23"/>
    </location>
</feature>
<sequence>MAQVSVGVLIEKREEENKDRDAPDEISVKLLSDTELQEKLLAYGAEPGPILPSTRILYEKKLLQLVNPNTLKLCAKPNPGGDLDRSSDSEGEKETSTEIVLETKDFKVTAACATGYCKVPHTDVSERHKKLLAPDADYSLAKIVAELEQILPEDKLSAHRTQGQKRSGGSSPRTSRRTKAADTTGTTVGKDDGHGETWLPDPQSPIGISPARRRSVRESDQSTQEVAEKPSVEKEKPQAHKEKPKAGVLEGEEPHRGIIPMPIRIAILAVFVFVLFVYVTMETNPDNPFTNFITGRAC</sequence>